<dbReference type="PROSITE" id="PS50966">
    <property type="entry name" value="ZF_SWIM"/>
    <property type="match status" value="1"/>
</dbReference>
<dbReference type="PANTHER" id="PTHR11847:SF4">
    <property type="entry name" value="LARGE RIBOSOMAL SUBUNIT PROTEIN EL15"/>
    <property type="match status" value="1"/>
</dbReference>
<evidence type="ECO:0000313" key="8">
    <source>
        <dbReference type="EMBL" id="OLQ05533.1"/>
    </source>
</evidence>
<keyword evidence="4" id="KW-0862">Zinc</keyword>
<dbReference type="GO" id="GO:0022625">
    <property type="term" value="C:cytosolic large ribosomal subunit"/>
    <property type="evidence" value="ECO:0007669"/>
    <property type="project" value="TreeGrafter"/>
</dbReference>
<protein>
    <recommendedName>
        <fullName evidence="5">Ribosomal protein L15</fullName>
    </recommendedName>
</protein>
<evidence type="ECO:0000256" key="2">
    <source>
        <dbReference type="ARBA" id="ARBA00022980"/>
    </source>
</evidence>
<feature type="domain" description="SWIM-type" evidence="7">
    <location>
        <begin position="2883"/>
        <end position="2916"/>
    </location>
</feature>
<evidence type="ECO:0000256" key="5">
    <source>
        <dbReference type="RuleBase" id="RU000663"/>
    </source>
</evidence>
<dbReference type="SMART" id="SM01384">
    <property type="entry name" value="Ribosomal_L15e"/>
    <property type="match status" value="1"/>
</dbReference>
<dbReference type="GO" id="GO:0003723">
    <property type="term" value="F:RNA binding"/>
    <property type="evidence" value="ECO:0007669"/>
    <property type="project" value="TreeGrafter"/>
</dbReference>
<keyword evidence="4" id="KW-0863">Zinc-finger</keyword>
<proteinExistence type="inferred from homology"/>
<dbReference type="InterPro" id="IPR012678">
    <property type="entry name" value="Ribosomal_uL23/eL15/eS24_sf"/>
</dbReference>
<evidence type="ECO:0000256" key="3">
    <source>
        <dbReference type="ARBA" id="ARBA00023274"/>
    </source>
</evidence>
<comment type="caution">
    <text evidence="8">The sequence shown here is derived from an EMBL/GenBank/DDBJ whole genome shotgun (WGS) entry which is preliminary data.</text>
</comment>
<dbReference type="InterPro" id="IPR007527">
    <property type="entry name" value="Znf_SWIM"/>
</dbReference>
<dbReference type="Gene3D" id="3.40.1120.10">
    <property type="entry name" value="Ribosomal protein l15e"/>
    <property type="match status" value="2"/>
</dbReference>
<keyword evidence="3 5" id="KW-0687">Ribonucleoprotein</keyword>
<dbReference type="InterPro" id="IPR024794">
    <property type="entry name" value="Rbsml_eL15_core_dom_sf"/>
</dbReference>
<dbReference type="Pfam" id="PF04266">
    <property type="entry name" value="ASCH"/>
    <property type="match status" value="1"/>
</dbReference>
<dbReference type="GO" id="GO:0003735">
    <property type="term" value="F:structural constituent of ribosome"/>
    <property type="evidence" value="ECO:0007669"/>
    <property type="project" value="InterPro"/>
</dbReference>
<feature type="region of interest" description="Disordered" evidence="6">
    <location>
        <begin position="2025"/>
        <end position="2047"/>
    </location>
</feature>
<dbReference type="InterPro" id="IPR000439">
    <property type="entry name" value="Ribosomal_eL15"/>
</dbReference>
<accession>A0A1Q9EDN5</accession>
<keyword evidence="9" id="KW-1185">Reference proteome</keyword>
<dbReference type="Pfam" id="PF00827">
    <property type="entry name" value="Ribosomal_L15e"/>
    <property type="match status" value="2"/>
</dbReference>
<organism evidence="8 9">
    <name type="scientific">Symbiodinium microadriaticum</name>
    <name type="common">Dinoflagellate</name>
    <name type="synonym">Zooxanthella microadriatica</name>
    <dbReference type="NCBI Taxonomy" id="2951"/>
    <lineage>
        <taxon>Eukaryota</taxon>
        <taxon>Sar</taxon>
        <taxon>Alveolata</taxon>
        <taxon>Dinophyceae</taxon>
        <taxon>Suessiales</taxon>
        <taxon>Symbiodiniaceae</taxon>
        <taxon>Symbiodinium</taxon>
    </lineage>
</organism>
<evidence type="ECO:0000313" key="9">
    <source>
        <dbReference type="Proteomes" id="UP000186817"/>
    </source>
</evidence>
<evidence type="ECO:0000256" key="6">
    <source>
        <dbReference type="SAM" id="MobiDB-lite"/>
    </source>
</evidence>
<dbReference type="OrthoDB" id="418700at2759"/>
<feature type="compositionally biased region" description="Low complexity" evidence="6">
    <location>
        <begin position="2211"/>
        <end position="2220"/>
    </location>
</feature>
<reference evidence="8 9" key="1">
    <citation type="submission" date="2016-02" db="EMBL/GenBank/DDBJ databases">
        <title>Genome analysis of coral dinoflagellate symbionts highlights evolutionary adaptations to a symbiotic lifestyle.</title>
        <authorList>
            <person name="Aranda M."/>
            <person name="Li Y."/>
            <person name="Liew Y.J."/>
            <person name="Baumgarten S."/>
            <person name="Simakov O."/>
            <person name="Wilson M."/>
            <person name="Piel J."/>
            <person name="Ashoor H."/>
            <person name="Bougouffa S."/>
            <person name="Bajic V.B."/>
            <person name="Ryu T."/>
            <person name="Ravasi T."/>
            <person name="Bayer T."/>
            <person name="Micklem G."/>
            <person name="Kim H."/>
            <person name="Bhak J."/>
            <person name="Lajeunesse T.C."/>
            <person name="Voolstra C.R."/>
        </authorList>
    </citation>
    <scope>NUCLEOTIDE SEQUENCE [LARGE SCALE GENOMIC DNA]</scope>
    <source>
        <strain evidence="8 9">CCMP2467</strain>
    </source>
</reference>
<keyword evidence="4" id="KW-0479">Metal-binding</keyword>
<dbReference type="InterPro" id="IPR007374">
    <property type="entry name" value="ASCH_domain"/>
</dbReference>
<evidence type="ECO:0000259" key="7">
    <source>
        <dbReference type="PROSITE" id="PS50966"/>
    </source>
</evidence>
<dbReference type="SUPFAM" id="SSF88697">
    <property type="entry name" value="PUA domain-like"/>
    <property type="match status" value="1"/>
</dbReference>
<sequence>MRFFARLRNWEFRQLPAVHRCTRPTRPDKARKMGYKAKQGYCIYRVRVKRGDRKKRVAKGIVYGKPVNQGINKWKAVRNLRNIAEERVGRKCGGLRVLNSYWVAQVMVRAPQALNKQKERTRYELWLAAKRMDRLRLAEFVAWRRCGSGVSRTQVFDGTIFSYRRLRDYDAEALMARWSRMSWFAHDDEEIKADATAEILWMTETSSHLPESPGSKRAHVDPSWTTNELDVSLTLDVEHPSPSEKSTTDSIEKLLNMERDPSMSPLFLDHLDVNLPSDELVKAYIGRTLCTKHLEPSKDLRAWRRIPRPAWYKGFARAGRNAMSQKQLRPEGSVDPRTAGNARHKDVCLLDCFRAHGVKVKYERDGPLWAMADGNTILEPFRPKCIVPVPSKRLLHGRYIVGTHGHFVAVRVDEDGVSINFSNRRHKWTLASSSSSLKAVHWTCPLSGRTFINTANADAVYRLEELKCVDGHLSHGGDDSIGFRLESSFAVQDARGGSCLFDAGLDNDIRILSNAATLENFATLAAISARSRCILQDISAVWEESRLWIRECTCAHLCTAKVFASLCPSCPDGKVRRPSIEDPTHLMQFDVSAANGRLVYLWTSGTPVPPAVLVCMHAPEVLECDPATDLPYEITLGYTDTVQSAQAFATNQPANRWCVRLLARNSFPDNCWFDLKGFRMLRPQTAVTLRLPVTGEGTGSFISGPRAAVRLALCMWHVTSWRMREKCRSASDLQMQPALQAWWRFCKELVSLCLDMPGAFGFAQMQAKCIDAVLFGLGTGMPGKSKKFWQTFHGCDQRGGSATVETPSSPGSAASVDVSQRPVFFRSIVFGRTVFLAVSETTQRPLTDRLMSADEAASWFVLEFGAGLPRSRFLSLLGTLPTQVRSRVFMHRAVIQAWPCPCRPYLYMCSVLALLEAEHNFEPVRAAPEILPLYAYTWPKSALKECMLRSGASTAVAFQEVQTVAAFNARGSDSQHLLAEWPAAAIGQRGCYILRFEGVHSLIVVGAIATWCCGLWTVVGPVEFAESSANLQHIQVHRIVNVGYVQWSMHQDYLGGCNLQQGTAEELLDDMRGGASSCSQGLPPSGLIVQKRWADLILSGQKTWEIRGEITKKRGRVAIFEKGSNSVAGEVEIVDCFLVGHWDEKSWSPPEDNSRYLWLAENQERHRMEGTRTVTYKNAYAWVLQAARRYEPAIPFKRPAGCVKWVRIGQSESTQQEVRDSDLGVLHTSDDLPADAAGWAGHSLRSVRTLGDGACALHAVFGEMNEDGYLECPQPRELALHALDAVLQGEDAHAVRLRKNLWRELACPAICSSNASPEARLFWQVFVEKHPEAATLAQEAAGREADLALQASKRLEALTEACRSFFLGSSWDCVQQFCSTIGYMDQEANQPCFEVRQGRSIVKGTQLELPSEGPKTKIEAVRNEANIFDSLRAGVLLNADLKQVRSALEHSLLERDRCAALADAVREYQQAAVPTSLEPPGFEQAAVSAYLVAIQHASYYFSVEEVEVVCRQLEANLLVLKEVSERTLLLEAAVHSRIGVEFKAIVLRDAGGMEHVRSHFEHVEVLETRNADTLPASSGLRGEDDGEEAGDSPPCATWSGNRNPSCGSDRFERDVAHVLEIFERGQNAVECLAALPHHSPEIVQSSFEHLRRKLHVLVSAYAQDHLTSEEAVKVQYPLWRASFYPLAVLFECWSRSTGIPAVFYTDTFASLVTSMLHKEIGADVAGFRSRSRYWCCGTAQPGGGKTPALEPMLRMLQGCMKELPHFAAGSPADAFHVVEPMTHAAAIAKLRDTDGYGLIAAGEGGPVLCPAWPSNGTWTQNTHINLQRLLNAAQGGSVSWETVFDRKDRKAATVEGELRSSIGLAQRFVFSFGAVRQPGKPQLQPFENEVVRPVLERLFRVLLQTLGPKTALHEESPPRTWRLVGSLREEVHKYRLATFDCNQRCPFGEVFASGLNKSVYWLGATATLGSILEEVWPSVTGASNQVIAWTGTITANALKQSMVFFQERYLFGLATLDVETRRLQTKRPAQFPESKDKAGREKGRKREREQYVGCEDEAVVLAGNLLGSLPGTSWKRASCDRLGAPLRELNSADAKLSCASLQAYDNAVRVLELHGLGAQGVQEVGDRIFKRHKLQQLSAAAREFLASLRVPSWFFDLGQVDSPGPARSTDPDEPRDTDGAGDGGREAAKPGRPSQPAESTGAEEKGAAKPSRQSQSSERQGQPDEKTPGDKDSTTNERKKRRPRRAYDEMLFNGNPQMPVTNCQSLTAYLRSILAKTPHGARDVRFKSETRVSCLSVSGECSKESCPGCSWRLSAALNLQSDGTSWLTVKSDGTHGQKVRPKGKKLWRPAEVAAIKAAFPDKALLSSASVRQCLADAGLELQVPKESLKQYISRENRRRRGGQASGQKPVVQALLESVQAWSYKQTKAMVAGRLEELRVVGEPDMDVGHAFFAWTCRGFLNHAKNSEKAVLCLVVDGKHKIATTGAVIATVSILAKSLELTNTDVVRRGLKRVQMPLHAGTSRPVLQAYMDAETTPNFIRLFELFCEVIKSILDYDPKPLVVQVQCDFSDAIEGARRKVFPGSRVARDYPHMMRAVHAKLTAKTSETMRGRIIALVRATRHLPTLELFSACWRAFLQELEDAKESQARTYLVKEYIQTHKVENVKKFYGLRQTILADSLDIVWAAYWCGTLGTHPGSGTGSQTLEGFHSFWQSVLTKRTRQHPCGMLDMMQTLFTEHWPAYMQDDDAPSPSLWPRSPEPSFVSGTALHKVGQNSAAEYWIHRDCGNHCVVECKGTKFWIMRSQATDTAAPAQASVQPRTARRLVDMLHMSEAETRQLFLDAEILMRTESGGYRISISELELLFGAHAVVMEGPLPGEYCPKIYRAAACKSKRVCTCATFVQRAECPHIYFVAGLQGEMDLGHLPEKRRPGRPKADAAKKKPRVRPGTGTSFPAFSRCTMVINACIPSIEVRNTPVTFTNVKHTGYSRELRYHVEIYSAMLDAVHKWFEVVMVDPYHKTIRDDPRINWICKPVMKHRELRGLTAAGKKVVTASCGFAATAEIRTAEQDFIVAFRPSSNAVQAESSSKELQDGAEVQLQTFEDYGTAEELKDDFPLWAKKVAIFLEPVKKSSLADQFAAQRASSEEFDLDKQCDLLSPRHKWVEGLKVSDFYLTVNGNHQWSPDDVAVEEDEEVEEEKKRWEETQEEWLYEAQQVNDFHHEANALAIGLEQSFRQALSLDSSGRVIVTSERCGFLKLCEYRVASEKSNLVPPASPDVLEYKRVDTMFCNELRRLEYVFLGIYTAEMGLRFFVSGWRCLKDDWVRRQHPGVYTDFDHPGAVSADVVVFAPSPLLVAVKGLEAACWLHKRQLKSSDREGHCLRYNLYTNFNLPLHKQFTYLGVGLSYANYEVRRQHPGVYTDFDHPGAVSADVVVFAPSPLLVAVKGLEAACWLHKRQLKSSDREGHCLRYNLYTNFNLPLHKQFTYLGVGLSYANYEDQTMKHRL</sequence>
<feature type="compositionally biased region" description="Basic and acidic residues" evidence="6">
    <location>
        <begin position="2921"/>
        <end position="2938"/>
    </location>
</feature>
<feature type="compositionally biased region" description="Basic and acidic residues" evidence="6">
    <location>
        <begin position="2033"/>
        <end position="2047"/>
    </location>
</feature>
<feature type="compositionally biased region" description="Basic and acidic residues" evidence="6">
    <location>
        <begin position="2221"/>
        <end position="2237"/>
    </location>
</feature>
<gene>
    <name evidence="8" type="primary">RPL15</name>
    <name evidence="8" type="ORF">AK812_SmicGene11292</name>
</gene>
<evidence type="ECO:0000256" key="4">
    <source>
        <dbReference type="PROSITE-ProRule" id="PRU00325"/>
    </source>
</evidence>
<dbReference type="Gene3D" id="2.30.130.30">
    <property type="entry name" value="Hypothetical protein"/>
    <property type="match status" value="1"/>
</dbReference>
<feature type="region of interest" description="Disordered" evidence="6">
    <location>
        <begin position="2161"/>
        <end position="2246"/>
    </location>
</feature>
<dbReference type="GO" id="GO:0002181">
    <property type="term" value="P:cytoplasmic translation"/>
    <property type="evidence" value="ECO:0007669"/>
    <property type="project" value="TreeGrafter"/>
</dbReference>
<dbReference type="EMBL" id="LSRX01000182">
    <property type="protein sequence ID" value="OLQ05533.1"/>
    <property type="molecule type" value="Genomic_DNA"/>
</dbReference>
<keyword evidence="2 5" id="KW-0689">Ribosomal protein</keyword>
<evidence type="ECO:0000256" key="1">
    <source>
        <dbReference type="ARBA" id="ARBA00006857"/>
    </source>
</evidence>
<dbReference type="InterPro" id="IPR015947">
    <property type="entry name" value="PUA-like_sf"/>
</dbReference>
<feature type="region of interest" description="Disordered" evidence="6">
    <location>
        <begin position="2921"/>
        <end position="2946"/>
    </location>
</feature>
<comment type="similarity">
    <text evidence="1 5">Belongs to the eukaryotic ribosomal protein eL15 family.</text>
</comment>
<dbReference type="GO" id="GO:0008270">
    <property type="term" value="F:zinc ion binding"/>
    <property type="evidence" value="ECO:0007669"/>
    <property type="project" value="UniProtKB-KW"/>
</dbReference>
<dbReference type="SUPFAM" id="SSF54189">
    <property type="entry name" value="Ribosomal proteins S24e, L23 and L15e"/>
    <property type="match status" value="2"/>
</dbReference>
<dbReference type="Proteomes" id="UP000186817">
    <property type="component" value="Unassembled WGS sequence"/>
</dbReference>
<feature type="compositionally biased region" description="Basic and acidic residues" evidence="6">
    <location>
        <begin position="2169"/>
        <end position="2189"/>
    </location>
</feature>
<dbReference type="PANTHER" id="PTHR11847">
    <property type="entry name" value="RIBOSOMAL PROTEIN L15"/>
    <property type="match status" value="1"/>
</dbReference>
<feature type="region of interest" description="Disordered" evidence="6">
    <location>
        <begin position="1574"/>
        <end position="1599"/>
    </location>
</feature>
<name>A0A1Q9EDN5_SYMMI</name>